<proteinExistence type="predicted"/>
<reference evidence="1 2" key="1">
    <citation type="submission" date="2017-11" db="EMBL/GenBank/DDBJ databases">
        <title>Genome-resolved metagenomics identifies genetic mobility, metabolic interactions, and unexpected diversity in perchlorate-reducing communities.</title>
        <authorList>
            <person name="Barnum T.P."/>
            <person name="Figueroa I.A."/>
            <person name="Carlstrom C.I."/>
            <person name="Lucas L.N."/>
            <person name="Engelbrektson A.L."/>
            <person name="Coates J.D."/>
        </authorList>
    </citation>
    <scope>NUCLEOTIDE SEQUENCE [LARGE SCALE GENOMIC DNA]</scope>
    <source>
        <strain evidence="1">BM301</strain>
    </source>
</reference>
<dbReference type="RefSeq" id="WP_273438277.1">
    <property type="nucleotide sequence ID" value="NZ_PKUN01000005.1"/>
</dbReference>
<comment type="caution">
    <text evidence="1">The sequence shown here is derived from an EMBL/GenBank/DDBJ whole genome shotgun (WGS) entry which is preliminary data.</text>
</comment>
<sequence>MEIIKLAFQLTISVGAAFLAAWLAAKRFRQDKLWEKKMEAYSALIDALHNMKFPPGEHFDFAVERRDINEEYSQELWDEFKVARRNVLRIAESSSLLISHEVLEAVQTMERGLSNANSAHTWEEHLDDQYAAVRKCLVRIKTIGARELGVKNT</sequence>
<accession>A0A2N6CYB6</accession>
<dbReference type="AlphaFoldDB" id="A0A2N6CYB6"/>
<evidence type="ECO:0000313" key="2">
    <source>
        <dbReference type="Proteomes" id="UP000235015"/>
    </source>
</evidence>
<evidence type="ECO:0000313" key="1">
    <source>
        <dbReference type="EMBL" id="PLX62353.1"/>
    </source>
</evidence>
<name>A0A2N6CYB6_9GAMM</name>
<gene>
    <name evidence="1" type="ORF">C0630_05705</name>
</gene>
<organism evidence="1 2">
    <name type="scientific">Sedimenticola selenatireducens</name>
    <dbReference type="NCBI Taxonomy" id="191960"/>
    <lineage>
        <taxon>Bacteria</taxon>
        <taxon>Pseudomonadati</taxon>
        <taxon>Pseudomonadota</taxon>
        <taxon>Gammaproteobacteria</taxon>
        <taxon>Chromatiales</taxon>
        <taxon>Sedimenticolaceae</taxon>
        <taxon>Sedimenticola</taxon>
    </lineage>
</organism>
<protein>
    <recommendedName>
        <fullName evidence="3">DUF2489 domain-containing protein</fullName>
    </recommendedName>
</protein>
<evidence type="ECO:0008006" key="3">
    <source>
        <dbReference type="Google" id="ProtNLM"/>
    </source>
</evidence>
<dbReference type="EMBL" id="PKUN01000005">
    <property type="protein sequence ID" value="PLX62353.1"/>
    <property type="molecule type" value="Genomic_DNA"/>
</dbReference>
<dbReference type="Proteomes" id="UP000235015">
    <property type="component" value="Unassembled WGS sequence"/>
</dbReference>